<evidence type="ECO:0000313" key="2">
    <source>
        <dbReference type="Proteomes" id="UP000050424"/>
    </source>
</evidence>
<sequence length="504" mass="56963">MSDGLQSDVLQTPQKTTLDKLPPEILRLICSLFCGHCCGQSLLYNGPDDDGVQQDGGIKALRILCETSHVLRSIAQPIVFHRITIPRRSRFSSILYILSICPHLAACVKDFAQGLEMMPETFPDDDDDDFIDLTDAARTLEMDSPTDPEFTKLLKDSAASTKFRIDLAIALCPNLTTMSLRVDREPTKTDFCYLSTRFQNLGHASLPQLRHLRFNSDDGKGFPLSNRGVRLIVYVAPNLEQLIFNGTTGFASLPSSQHAIDTVFPKLPFLRALEFHNCAFPDDARAAFIQRMIEHSPCLELFRYRARYHYFGGRIEEHLPGSRILKWLQSRQETFKYLDLNLSDMYDVLYPKHATNLTGKKLLAGLTNLQTLRLDETAFCSHFHEPSNPAKTCLTDILPKSLSVLVLGLMATSHVWTDLAELADQVADKGFPHLKHVKLYFNLPKHKAEEWMPSMYAFQESVKRHGPKLRDRFMESGVTLGIARGCSYTDLEACMLGANFLESW</sequence>
<name>A0A0P7BVM5_9HYPO</name>
<dbReference type="SUPFAM" id="SSF52047">
    <property type="entry name" value="RNI-like"/>
    <property type="match status" value="1"/>
</dbReference>
<accession>A0A0P7BVM5</accession>
<comment type="caution">
    <text evidence="1">The sequence shown here is derived from an EMBL/GenBank/DDBJ whole genome shotgun (WGS) entry which is preliminary data.</text>
</comment>
<gene>
    <name evidence="1" type="ORF">AK830_g707</name>
</gene>
<dbReference type="Proteomes" id="UP000050424">
    <property type="component" value="Unassembled WGS sequence"/>
</dbReference>
<keyword evidence="2" id="KW-1185">Reference proteome</keyword>
<dbReference type="Gene3D" id="3.80.10.10">
    <property type="entry name" value="Ribonuclease Inhibitor"/>
    <property type="match status" value="1"/>
</dbReference>
<evidence type="ECO:0008006" key="3">
    <source>
        <dbReference type="Google" id="ProtNLM"/>
    </source>
</evidence>
<evidence type="ECO:0000313" key="1">
    <source>
        <dbReference type="EMBL" id="KPM45818.1"/>
    </source>
</evidence>
<dbReference type="OrthoDB" id="2520703at2759"/>
<dbReference type="STRING" id="78410.A0A0P7BVM5"/>
<reference evidence="1 2" key="1">
    <citation type="submission" date="2015-09" db="EMBL/GenBank/DDBJ databases">
        <title>Draft genome of a European isolate of the apple canker pathogen Neonectria ditissima.</title>
        <authorList>
            <person name="Gomez-Cortecero A."/>
            <person name="Harrison R.J."/>
            <person name="Armitage A.D."/>
        </authorList>
    </citation>
    <scope>NUCLEOTIDE SEQUENCE [LARGE SCALE GENOMIC DNA]</scope>
    <source>
        <strain evidence="1 2">R09/05</strain>
    </source>
</reference>
<organism evidence="1 2">
    <name type="scientific">Neonectria ditissima</name>
    <dbReference type="NCBI Taxonomy" id="78410"/>
    <lineage>
        <taxon>Eukaryota</taxon>
        <taxon>Fungi</taxon>
        <taxon>Dikarya</taxon>
        <taxon>Ascomycota</taxon>
        <taxon>Pezizomycotina</taxon>
        <taxon>Sordariomycetes</taxon>
        <taxon>Hypocreomycetidae</taxon>
        <taxon>Hypocreales</taxon>
        <taxon>Nectriaceae</taxon>
        <taxon>Neonectria</taxon>
    </lineage>
</organism>
<dbReference type="InterPro" id="IPR032675">
    <property type="entry name" value="LRR_dom_sf"/>
</dbReference>
<proteinExistence type="predicted"/>
<dbReference type="AlphaFoldDB" id="A0A0P7BVM5"/>
<protein>
    <recommendedName>
        <fullName evidence="3">F-box domain-containing protein</fullName>
    </recommendedName>
</protein>
<dbReference type="EMBL" id="LKCW01000004">
    <property type="protein sequence ID" value="KPM45818.1"/>
    <property type="molecule type" value="Genomic_DNA"/>
</dbReference>